<evidence type="ECO:0000313" key="8">
    <source>
        <dbReference type="EMBL" id="SEM18167.1"/>
    </source>
</evidence>
<dbReference type="PANTHER" id="PTHR21485:SF3">
    <property type="entry name" value="N-ACYLNEURAMINATE CYTIDYLYLTRANSFERASE"/>
    <property type="match status" value="1"/>
</dbReference>
<dbReference type="SFLD" id="SFLDG01136">
    <property type="entry name" value="C1.6:_Phosphoserine_Phosphatas"/>
    <property type="match status" value="1"/>
</dbReference>
<dbReference type="GO" id="GO:0016788">
    <property type="term" value="F:hydrolase activity, acting on ester bonds"/>
    <property type="evidence" value="ECO:0007669"/>
    <property type="project" value="InterPro"/>
</dbReference>
<evidence type="ECO:0000256" key="4">
    <source>
        <dbReference type="ARBA" id="ARBA00022723"/>
    </source>
</evidence>
<dbReference type="InterPro" id="IPR036412">
    <property type="entry name" value="HAD-like_sf"/>
</dbReference>
<accession>A0A1H7WB48</accession>
<feature type="binding site" evidence="7">
    <location>
        <position position="16"/>
    </location>
    <ligand>
        <name>Mg(2+)</name>
        <dbReference type="ChEBI" id="CHEBI:18420"/>
    </ligand>
</feature>
<dbReference type="PANTHER" id="PTHR21485">
    <property type="entry name" value="HAD SUPERFAMILY MEMBERS CMAS AND KDSC"/>
    <property type="match status" value="1"/>
</dbReference>
<evidence type="ECO:0000256" key="2">
    <source>
        <dbReference type="ARBA" id="ARBA00005893"/>
    </source>
</evidence>
<comment type="subunit">
    <text evidence="3">Homotetramer.</text>
</comment>
<reference evidence="8 9" key="1">
    <citation type="submission" date="2016-10" db="EMBL/GenBank/DDBJ databases">
        <authorList>
            <person name="de Groot N.N."/>
        </authorList>
    </citation>
    <scope>NUCLEOTIDE SEQUENCE [LARGE SCALE GENOMIC DNA]</scope>
    <source>
        <strain evidence="8 9">DSM 21039</strain>
    </source>
</reference>
<dbReference type="RefSeq" id="WP_089913683.1">
    <property type="nucleotide sequence ID" value="NZ_FOBB01000003.1"/>
</dbReference>
<dbReference type="Gene3D" id="3.40.50.1000">
    <property type="entry name" value="HAD superfamily/HAD-like"/>
    <property type="match status" value="1"/>
</dbReference>
<sequence>MNVLSLFKPITTFVLDVDGVLTDGTVQLLPGGEMSRKMSVKDGYALQLAVKKGYRIVIISGGRSESTVSRLQGLGIKDIYLNVTHKEERLQDYVIEHDLRWEEMLYMGDDIPDYRCMQMVGLAVCPADAVPEIKGICRYISPLNGGNGCVRDILEKVLKLNGHWEIDETIASK</sequence>
<dbReference type="OrthoDB" id="9805604at2"/>
<dbReference type="NCBIfam" id="TIGR01670">
    <property type="entry name" value="KdsC-phosphatas"/>
    <property type="match status" value="1"/>
</dbReference>
<dbReference type="SFLD" id="SFLDG01138">
    <property type="entry name" value="C1.6.2:_Deoxy-d-mannose-octulo"/>
    <property type="match status" value="1"/>
</dbReference>
<dbReference type="Pfam" id="PF08282">
    <property type="entry name" value="Hydrolase_3"/>
    <property type="match status" value="1"/>
</dbReference>
<keyword evidence="5" id="KW-0378">Hydrolase</keyword>
<name>A0A1H7WB48_9BACT</name>
<evidence type="ECO:0000256" key="7">
    <source>
        <dbReference type="PIRSR" id="PIRSR006118-2"/>
    </source>
</evidence>
<dbReference type="GO" id="GO:0008781">
    <property type="term" value="F:N-acylneuraminate cytidylyltransferase activity"/>
    <property type="evidence" value="ECO:0007669"/>
    <property type="project" value="TreeGrafter"/>
</dbReference>
<dbReference type="Proteomes" id="UP000198984">
    <property type="component" value="Unassembled WGS sequence"/>
</dbReference>
<feature type="binding site" evidence="7">
    <location>
        <position position="18"/>
    </location>
    <ligand>
        <name>substrate</name>
    </ligand>
</feature>
<proteinExistence type="inferred from homology"/>
<evidence type="ECO:0000256" key="3">
    <source>
        <dbReference type="ARBA" id="ARBA00011881"/>
    </source>
</evidence>
<comment type="cofactor">
    <cofactor evidence="1 7">
        <name>Mg(2+)</name>
        <dbReference type="ChEBI" id="CHEBI:18420"/>
    </cofactor>
</comment>
<feature type="binding site" evidence="7">
    <location>
        <position position="109"/>
    </location>
    <ligand>
        <name>Mg(2+)</name>
        <dbReference type="ChEBI" id="CHEBI:18420"/>
    </ligand>
</feature>
<evidence type="ECO:0000256" key="1">
    <source>
        <dbReference type="ARBA" id="ARBA00001946"/>
    </source>
</evidence>
<dbReference type="PIRSF" id="PIRSF006118">
    <property type="entry name" value="KDO8-P_Ptase"/>
    <property type="match status" value="1"/>
</dbReference>
<organism evidence="8 9">
    <name type="scientific">Chitinophaga rupis</name>
    <dbReference type="NCBI Taxonomy" id="573321"/>
    <lineage>
        <taxon>Bacteria</taxon>
        <taxon>Pseudomonadati</taxon>
        <taxon>Bacteroidota</taxon>
        <taxon>Chitinophagia</taxon>
        <taxon>Chitinophagales</taxon>
        <taxon>Chitinophagaceae</taxon>
        <taxon>Chitinophaga</taxon>
    </lineage>
</organism>
<dbReference type="AlphaFoldDB" id="A0A1H7WB48"/>
<comment type="similarity">
    <text evidence="2">Belongs to the KdsC family.</text>
</comment>
<dbReference type="InterPro" id="IPR023214">
    <property type="entry name" value="HAD_sf"/>
</dbReference>
<evidence type="ECO:0000313" key="9">
    <source>
        <dbReference type="Proteomes" id="UP000198984"/>
    </source>
</evidence>
<dbReference type="SUPFAM" id="SSF56784">
    <property type="entry name" value="HAD-like"/>
    <property type="match status" value="1"/>
</dbReference>
<dbReference type="STRING" id="573321.SAMN04488505_103601"/>
<keyword evidence="9" id="KW-1185">Reference proteome</keyword>
<dbReference type="SFLD" id="SFLDS00003">
    <property type="entry name" value="Haloacid_Dehalogenase"/>
    <property type="match status" value="1"/>
</dbReference>
<gene>
    <name evidence="8" type="ORF">SAMN04488505_103601</name>
</gene>
<dbReference type="EMBL" id="FOBB01000003">
    <property type="protein sequence ID" value="SEM18167.1"/>
    <property type="molecule type" value="Genomic_DNA"/>
</dbReference>
<dbReference type="InterPro" id="IPR050793">
    <property type="entry name" value="CMP-NeuNAc_synthase"/>
</dbReference>
<keyword evidence="6 7" id="KW-0460">Magnesium</keyword>
<evidence type="ECO:0000256" key="5">
    <source>
        <dbReference type="ARBA" id="ARBA00022801"/>
    </source>
</evidence>
<dbReference type="InterPro" id="IPR010023">
    <property type="entry name" value="KdsC_fam"/>
</dbReference>
<dbReference type="GO" id="GO:0046872">
    <property type="term" value="F:metal ion binding"/>
    <property type="evidence" value="ECO:0007669"/>
    <property type="project" value="UniProtKB-KW"/>
</dbReference>
<evidence type="ECO:0000256" key="6">
    <source>
        <dbReference type="ARBA" id="ARBA00022842"/>
    </source>
</evidence>
<keyword evidence="4 7" id="KW-0479">Metal-binding</keyword>
<protein>
    <submittedName>
        <fullName evidence="8">3-deoxy-D-manno-octulosonate 8-phosphate phosphatase (KDO 8-P phosphatase)</fullName>
    </submittedName>
</protein>